<dbReference type="AlphaFoldDB" id="A0A3A6QEZ4"/>
<gene>
    <name evidence="2" type="ORF">DM826_01080</name>
</gene>
<dbReference type="Proteomes" id="UP000276588">
    <property type="component" value="Unassembled WGS sequence"/>
</dbReference>
<keyword evidence="3" id="KW-1185">Reference proteome</keyword>
<feature type="region of interest" description="Disordered" evidence="1">
    <location>
        <begin position="44"/>
        <end position="68"/>
    </location>
</feature>
<comment type="caution">
    <text evidence="2">The sequence shown here is derived from an EMBL/GenBank/DDBJ whole genome shotgun (WGS) entry which is preliminary data.</text>
</comment>
<protein>
    <submittedName>
        <fullName evidence="2">Uncharacterized protein</fullName>
    </submittedName>
</protein>
<organism evidence="2 3">
    <name type="scientific">Halonotius aquaticus</name>
    <dbReference type="NCBI Taxonomy" id="2216978"/>
    <lineage>
        <taxon>Archaea</taxon>
        <taxon>Methanobacteriati</taxon>
        <taxon>Methanobacteriota</taxon>
        <taxon>Stenosarchaea group</taxon>
        <taxon>Halobacteria</taxon>
        <taxon>Halobacteriales</taxon>
        <taxon>Haloferacaceae</taxon>
        <taxon>Halonotius</taxon>
    </lineage>
</organism>
<proteinExistence type="predicted"/>
<evidence type="ECO:0000313" key="3">
    <source>
        <dbReference type="Proteomes" id="UP000276588"/>
    </source>
</evidence>
<evidence type="ECO:0000313" key="2">
    <source>
        <dbReference type="EMBL" id="RJX44732.1"/>
    </source>
</evidence>
<reference evidence="2 3" key="1">
    <citation type="submission" date="2018-06" db="EMBL/GenBank/DDBJ databases">
        <title>Halonotius sp. F13-13 a new haloarchaeeon isolated from a solar saltern from Isla Cristina, Huelva, Spain.</title>
        <authorList>
            <person name="Duran-Viseras A."/>
            <person name="Sanchez-Porro C."/>
            <person name="Ventosa A."/>
        </authorList>
    </citation>
    <scope>NUCLEOTIDE SEQUENCE [LARGE SCALE GENOMIC DNA]</scope>
    <source>
        <strain evidence="2 3">F13-13</strain>
    </source>
</reference>
<dbReference type="EMBL" id="QKNY01000003">
    <property type="protein sequence ID" value="RJX44732.1"/>
    <property type="molecule type" value="Genomic_DNA"/>
</dbReference>
<evidence type="ECO:0000256" key="1">
    <source>
        <dbReference type="SAM" id="MobiDB-lite"/>
    </source>
</evidence>
<name>A0A3A6QEZ4_9EURY</name>
<accession>A0A3A6QEZ4</accession>
<sequence length="123" mass="12874">MNPGGQVEISAEYVPGSAVGTDSSNQELLNRVFSFHIQDADNGNTVTKISPDVSEADGSDPITTTNTATLGGGTNEVYFRLNFNDQLANDLADLASTSGALDFGSATQTAVDLLDQVRFGRDA</sequence>